<evidence type="ECO:0000313" key="1">
    <source>
        <dbReference type="EMBL" id="PPE03621.1"/>
    </source>
</evidence>
<protein>
    <submittedName>
        <fullName evidence="1">Uncharacterized protein</fullName>
    </submittedName>
</protein>
<name>A0A2S5R8F7_9PROT</name>
<gene>
    <name evidence="1" type="ORF">HCUR_00931</name>
</gene>
<reference evidence="1 2" key="1">
    <citation type="submission" date="2017-11" db="EMBL/GenBank/DDBJ databases">
        <title>Comparative genomic analysis of Holospora spp., intranuclear symbionts of paramecia.</title>
        <authorList>
            <person name="Garushyants S.K."/>
            <person name="Beliavskaya A."/>
            <person name="Malko D.B."/>
            <person name="Logacheva M.D."/>
            <person name="Rautian M.S."/>
            <person name="Gelfand M.S."/>
        </authorList>
    </citation>
    <scope>NUCLEOTIDE SEQUENCE [LARGE SCALE GENOMIC DNA]</scope>
    <source>
        <strain evidence="2">02AZ16</strain>
    </source>
</reference>
<accession>A0A2S5R8F7</accession>
<proteinExistence type="predicted"/>
<comment type="caution">
    <text evidence="1">The sequence shown here is derived from an EMBL/GenBank/DDBJ whole genome shotgun (WGS) entry which is preliminary data.</text>
</comment>
<dbReference type="AlphaFoldDB" id="A0A2S5R8F7"/>
<organism evidence="1 2">
    <name type="scientific">Holospora curviuscula</name>
    <dbReference type="NCBI Taxonomy" id="1082868"/>
    <lineage>
        <taxon>Bacteria</taxon>
        <taxon>Pseudomonadati</taxon>
        <taxon>Pseudomonadota</taxon>
        <taxon>Alphaproteobacteria</taxon>
        <taxon>Holosporales</taxon>
        <taxon>Holosporaceae</taxon>
        <taxon>Holospora</taxon>
    </lineage>
</organism>
<evidence type="ECO:0000313" key="2">
    <source>
        <dbReference type="Proteomes" id="UP000239425"/>
    </source>
</evidence>
<dbReference type="EMBL" id="PHHC01000087">
    <property type="protein sequence ID" value="PPE03621.1"/>
    <property type="molecule type" value="Genomic_DNA"/>
</dbReference>
<sequence length="64" mass="7621">MQTCIFNDASHKYGVRERKGVNVTYTKSIPHPEKRSKFFLTDLRVHRKSNKPLTYFETSRFSQL</sequence>
<dbReference type="Proteomes" id="UP000239425">
    <property type="component" value="Unassembled WGS sequence"/>
</dbReference>
<keyword evidence="2" id="KW-1185">Reference proteome</keyword>